<reference evidence="2 3" key="1">
    <citation type="submission" date="2013-01" db="EMBL/GenBank/DDBJ databases">
        <title>Whole genome shotgun sequence of Gordonia soli NBRC 108243.</title>
        <authorList>
            <person name="Isaki-Nakamura S."/>
            <person name="Hosoyama A."/>
            <person name="Tsuchikane K."/>
            <person name="Ando Y."/>
            <person name="Baba S."/>
            <person name="Ohji S."/>
            <person name="Hamada M."/>
            <person name="Tamura T."/>
            <person name="Yamazoe A."/>
            <person name="Yamazaki S."/>
            <person name="Fujita N."/>
        </authorList>
    </citation>
    <scope>NUCLEOTIDE SEQUENCE [LARGE SCALE GENOMIC DNA]</scope>
    <source>
        <strain evidence="2 3">NBRC 108243</strain>
    </source>
</reference>
<evidence type="ECO:0000313" key="3">
    <source>
        <dbReference type="Proteomes" id="UP000011666"/>
    </source>
</evidence>
<feature type="transmembrane region" description="Helical" evidence="1">
    <location>
        <begin position="63"/>
        <end position="91"/>
    </location>
</feature>
<dbReference type="EMBL" id="BANX01000011">
    <property type="protein sequence ID" value="GAC68000.1"/>
    <property type="molecule type" value="Genomic_DNA"/>
</dbReference>
<evidence type="ECO:0000313" key="2">
    <source>
        <dbReference type="EMBL" id="GAC68000.1"/>
    </source>
</evidence>
<dbReference type="OrthoDB" id="4641027at2"/>
<gene>
    <name evidence="2" type="ORF">GS4_11_02710</name>
</gene>
<proteinExistence type="predicted"/>
<dbReference type="Proteomes" id="UP000011666">
    <property type="component" value="Unassembled WGS sequence"/>
</dbReference>
<keyword evidence="1" id="KW-0472">Membrane</keyword>
<dbReference type="STRING" id="1223545.GS4_11_02710"/>
<sequence>MHQPYPQHHMPAPVIRTHAIADAGMAGRLSRSGKRRVGVVLLIAIGLCSVSVVARALSRGEQAFTLFTIAVGAVSMGLTAFIWFVVIPYGYRRLVPAGSRLRAEFGPAHISVTLGSVRQDIAVSTITGVDADAVALRIRSSDTPGAAGVVIPRELVPPQVEAGLLARFGDHQPARRH</sequence>
<keyword evidence="1" id="KW-0812">Transmembrane</keyword>
<protein>
    <submittedName>
        <fullName evidence="2">Uncharacterized protein</fullName>
    </submittedName>
</protein>
<dbReference type="AlphaFoldDB" id="M0QH90"/>
<name>M0QH90_9ACTN</name>
<keyword evidence="3" id="KW-1185">Reference proteome</keyword>
<organism evidence="2 3">
    <name type="scientific">Gordonia soli NBRC 108243</name>
    <dbReference type="NCBI Taxonomy" id="1223545"/>
    <lineage>
        <taxon>Bacteria</taxon>
        <taxon>Bacillati</taxon>
        <taxon>Actinomycetota</taxon>
        <taxon>Actinomycetes</taxon>
        <taxon>Mycobacteriales</taxon>
        <taxon>Gordoniaceae</taxon>
        <taxon>Gordonia</taxon>
    </lineage>
</organism>
<accession>M0QH90</accession>
<keyword evidence="1" id="KW-1133">Transmembrane helix</keyword>
<comment type="caution">
    <text evidence="2">The sequence shown here is derived from an EMBL/GenBank/DDBJ whole genome shotgun (WGS) entry which is preliminary data.</text>
</comment>
<dbReference type="RefSeq" id="WP_007619748.1">
    <property type="nucleotide sequence ID" value="NZ_BANX01000011.1"/>
</dbReference>
<dbReference type="eggNOG" id="ENOG5032EIE">
    <property type="taxonomic scope" value="Bacteria"/>
</dbReference>
<feature type="transmembrane region" description="Helical" evidence="1">
    <location>
        <begin position="37"/>
        <end position="57"/>
    </location>
</feature>
<evidence type="ECO:0000256" key="1">
    <source>
        <dbReference type="SAM" id="Phobius"/>
    </source>
</evidence>